<accession>A0ABY4HF37</accession>
<dbReference type="RefSeq" id="WP_245034283.1">
    <property type="nucleotide sequence ID" value="NZ_CP095075.1"/>
</dbReference>
<organism evidence="1 2">
    <name type="scientific">Halobacillus amylolyticus</name>
    <dbReference type="NCBI Taxonomy" id="2932259"/>
    <lineage>
        <taxon>Bacteria</taxon>
        <taxon>Bacillati</taxon>
        <taxon>Bacillota</taxon>
        <taxon>Bacilli</taxon>
        <taxon>Bacillales</taxon>
        <taxon>Bacillaceae</taxon>
        <taxon>Halobacillus</taxon>
    </lineage>
</organism>
<evidence type="ECO:0000313" key="2">
    <source>
        <dbReference type="Proteomes" id="UP000830326"/>
    </source>
</evidence>
<name>A0ABY4HF37_9BACI</name>
<evidence type="ECO:0000313" key="1">
    <source>
        <dbReference type="EMBL" id="UOR13017.1"/>
    </source>
</evidence>
<proteinExistence type="predicted"/>
<reference evidence="1" key="1">
    <citation type="submission" date="2022-04" db="EMBL/GenBank/DDBJ databases">
        <title>Halobacillus sp. isolated from saltern.</title>
        <authorList>
            <person name="Won M."/>
            <person name="Lee C.-M."/>
            <person name="Woen H.-Y."/>
            <person name="Kwon S.-W."/>
        </authorList>
    </citation>
    <scope>NUCLEOTIDE SEQUENCE</scope>
    <source>
        <strain evidence="1">SSHM10-5</strain>
    </source>
</reference>
<dbReference type="EMBL" id="CP095075">
    <property type="protein sequence ID" value="UOR13017.1"/>
    <property type="molecule type" value="Genomic_DNA"/>
</dbReference>
<dbReference type="Proteomes" id="UP000830326">
    <property type="component" value="Chromosome"/>
</dbReference>
<sequence>MSIHFLIFRISITKRQKKRNCPNYPIYKPSAKEEFLDRKARMINHF</sequence>
<gene>
    <name evidence="1" type="ORF">MUO15_05830</name>
</gene>
<protein>
    <submittedName>
        <fullName evidence="1">YrzI family small protein</fullName>
    </submittedName>
</protein>
<keyword evidence="2" id="KW-1185">Reference proteome</keyword>